<evidence type="ECO:0000256" key="3">
    <source>
        <dbReference type="ARBA" id="ARBA00022553"/>
    </source>
</evidence>
<dbReference type="PANTHER" id="PTHR24421">
    <property type="entry name" value="NITRATE/NITRITE SENSOR PROTEIN NARX-RELATED"/>
    <property type="match status" value="1"/>
</dbReference>
<dbReference type="Pfam" id="PF07730">
    <property type="entry name" value="HisKA_3"/>
    <property type="match status" value="1"/>
</dbReference>
<dbReference type="InterPro" id="IPR036890">
    <property type="entry name" value="HATPase_C_sf"/>
</dbReference>
<evidence type="ECO:0000259" key="10">
    <source>
        <dbReference type="SMART" id="SM00387"/>
    </source>
</evidence>
<dbReference type="SUPFAM" id="SSF55874">
    <property type="entry name" value="ATPase domain of HSP90 chaperone/DNA topoisomerase II/histidine kinase"/>
    <property type="match status" value="1"/>
</dbReference>
<keyword evidence="9" id="KW-0472">Membrane</keyword>
<keyword evidence="4" id="KW-0808">Transferase</keyword>
<evidence type="ECO:0000313" key="12">
    <source>
        <dbReference type="Proteomes" id="UP001589894"/>
    </source>
</evidence>
<dbReference type="InterPro" id="IPR050482">
    <property type="entry name" value="Sensor_HK_TwoCompSys"/>
</dbReference>
<dbReference type="SMART" id="SM00387">
    <property type="entry name" value="HATPase_c"/>
    <property type="match status" value="1"/>
</dbReference>
<dbReference type="Pfam" id="PF13796">
    <property type="entry name" value="Sensor"/>
    <property type="match status" value="1"/>
</dbReference>
<evidence type="ECO:0000313" key="11">
    <source>
        <dbReference type="EMBL" id="MFC0566971.1"/>
    </source>
</evidence>
<evidence type="ECO:0000256" key="8">
    <source>
        <dbReference type="ARBA" id="ARBA00023012"/>
    </source>
</evidence>
<dbReference type="RefSeq" id="WP_377342100.1">
    <property type="nucleotide sequence ID" value="NZ_JBHLUE010000019.1"/>
</dbReference>
<name>A0ABV6P1R4_9ACTN</name>
<dbReference type="PANTHER" id="PTHR24421:SF10">
    <property type="entry name" value="NITRATE_NITRITE SENSOR PROTEIN NARQ"/>
    <property type="match status" value="1"/>
</dbReference>
<protein>
    <recommendedName>
        <fullName evidence="2">histidine kinase</fullName>
        <ecNumber evidence="2">2.7.13.3</ecNumber>
    </recommendedName>
</protein>
<keyword evidence="5" id="KW-0547">Nucleotide-binding</keyword>
<feature type="transmembrane region" description="Helical" evidence="9">
    <location>
        <begin position="138"/>
        <end position="171"/>
    </location>
</feature>
<reference evidence="11 12" key="1">
    <citation type="submission" date="2024-09" db="EMBL/GenBank/DDBJ databases">
        <authorList>
            <person name="Sun Q."/>
            <person name="Mori K."/>
        </authorList>
    </citation>
    <scope>NUCLEOTIDE SEQUENCE [LARGE SCALE GENOMIC DNA]</scope>
    <source>
        <strain evidence="11 12">TBRC 2205</strain>
    </source>
</reference>
<dbReference type="EC" id="2.7.13.3" evidence="2"/>
<keyword evidence="9" id="KW-1133">Transmembrane helix</keyword>
<dbReference type="Proteomes" id="UP001589894">
    <property type="component" value="Unassembled WGS sequence"/>
</dbReference>
<keyword evidence="7" id="KW-0067">ATP-binding</keyword>
<keyword evidence="12" id="KW-1185">Reference proteome</keyword>
<comment type="catalytic activity">
    <reaction evidence="1">
        <text>ATP + protein L-histidine = ADP + protein N-phospho-L-histidine.</text>
        <dbReference type="EC" id="2.7.13.3"/>
    </reaction>
</comment>
<evidence type="ECO:0000256" key="1">
    <source>
        <dbReference type="ARBA" id="ARBA00000085"/>
    </source>
</evidence>
<feature type="transmembrane region" description="Helical" evidence="9">
    <location>
        <begin position="21"/>
        <end position="48"/>
    </location>
</feature>
<organism evidence="11 12">
    <name type="scientific">Plantactinospora siamensis</name>
    <dbReference type="NCBI Taxonomy" id="555372"/>
    <lineage>
        <taxon>Bacteria</taxon>
        <taxon>Bacillati</taxon>
        <taxon>Actinomycetota</taxon>
        <taxon>Actinomycetes</taxon>
        <taxon>Micromonosporales</taxon>
        <taxon>Micromonosporaceae</taxon>
        <taxon>Plantactinospora</taxon>
    </lineage>
</organism>
<evidence type="ECO:0000256" key="7">
    <source>
        <dbReference type="ARBA" id="ARBA00022840"/>
    </source>
</evidence>
<dbReference type="EMBL" id="JBHLUE010000019">
    <property type="protein sequence ID" value="MFC0566971.1"/>
    <property type="molecule type" value="Genomic_DNA"/>
</dbReference>
<feature type="transmembrane region" description="Helical" evidence="9">
    <location>
        <begin position="191"/>
        <end position="219"/>
    </location>
</feature>
<keyword evidence="8" id="KW-0902">Two-component regulatory system</keyword>
<keyword evidence="3" id="KW-0597">Phosphoprotein</keyword>
<dbReference type="CDD" id="cd16917">
    <property type="entry name" value="HATPase_UhpB-NarQ-NarX-like"/>
    <property type="match status" value="1"/>
</dbReference>
<sequence length="458" mass="47589">MSALHAVRRPRFLLGAWPWRSLVYLLTGLAVAGVVAGPLMILALPWAIFGALEQRLVRAGDMPGAGSAAWLAVLVLLGAGMLGVFGPLLALPVASLERLRLRLVDQRPLTPGHARPSAPGAWPWLRTRYAEQATWREVAYLLVLAVLAPALGTGLLLALALAAGLLAAPLIVLTTDDPVVIFVEIRTLPPALLAAAAGVLLLAGLAYLTAGLAGGYAALARALLGGGEQPLRTELVEVARSRARLVDAFEAERRRIERDLHDGAQQRLVSLTLQLGLARLDLPEGSAAAESVGRAHEQAKALMTELRGLIHGIHPRTLAELGLPAALAELAERAPVPVTVRAELPRLPAAAESTAYFVAAEALANVAKHAAATRVTVTAACEAADRAGARQPPAEPRLLVVEVVDDGRGGADPGRGTGLTGLADRVAAAGGTMYLSSPVGGPTVVRVELPCRSSRPGS</sequence>
<comment type="caution">
    <text evidence="11">The sequence shown here is derived from an EMBL/GenBank/DDBJ whole genome shotgun (WGS) entry which is preliminary data.</text>
</comment>
<keyword evidence="9" id="KW-0812">Transmembrane</keyword>
<evidence type="ECO:0000256" key="6">
    <source>
        <dbReference type="ARBA" id="ARBA00022777"/>
    </source>
</evidence>
<feature type="domain" description="Histidine kinase/HSP90-like ATPase" evidence="10">
    <location>
        <begin position="350"/>
        <end position="453"/>
    </location>
</feature>
<feature type="transmembrane region" description="Helical" evidence="9">
    <location>
        <begin position="68"/>
        <end position="93"/>
    </location>
</feature>
<dbReference type="InterPro" id="IPR025828">
    <property type="entry name" value="Put_sensor_dom"/>
</dbReference>
<evidence type="ECO:0000256" key="5">
    <source>
        <dbReference type="ARBA" id="ARBA00022741"/>
    </source>
</evidence>
<dbReference type="Gene3D" id="3.30.565.10">
    <property type="entry name" value="Histidine kinase-like ATPase, C-terminal domain"/>
    <property type="match status" value="1"/>
</dbReference>
<gene>
    <name evidence="11" type="ORF">ACFFHU_22870</name>
</gene>
<evidence type="ECO:0000256" key="2">
    <source>
        <dbReference type="ARBA" id="ARBA00012438"/>
    </source>
</evidence>
<dbReference type="Gene3D" id="1.20.5.1930">
    <property type="match status" value="1"/>
</dbReference>
<evidence type="ECO:0000256" key="4">
    <source>
        <dbReference type="ARBA" id="ARBA00022679"/>
    </source>
</evidence>
<dbReference type="InterPro" id="IPR003594">
    <property type="entry name" value="HATPase_dom"/>
</dbReference>
<accession>A0ABV6P1R4</accession>
<dbReference type="InterPro" id="IPR011712">
    <property type="entry name" value="Sig_transdc_His_kin_sub3_dim/P"/>
</dbReference>
<proteinExistence type="predicted"/>
<evidence type="ECO:0000256" key="9">
    <source>
        <dbReference type="SAM" id="Phobius"/>
    </source>
</evidence>
<keyword evidence="6" id="KW-0418">Kinase</keyword>